<dbReference type="AlphaFoldDB" id="A0A1C7EHM8"/>
<reference evidence="2" key="1">
    <citation type="submission" date="2016-10" db="EMBL/GenBank/DDBJ databases">
        <authorList>
            <person name="See-Too W.S."/>
        </authorList>
    </citation>
    <scope>NUCLEOTIDE SEQUENCE</scope>
    <source>
        <strain evidence="2">DSM 22276</strain>
    </source>
</reference>
<gene>
    <name evidence="2" type="ORF">BCM40_08285</name>
</gene>
<feature type="transmembrane region" description="Helical" evidence="1">
    <location>
        <begin position="82"/>
        <end position="102"/>
    </location>
</feature>
<accession>A0A1C7EHM8</accession>
<keyword evidence="1" id="KW-1133">Transmembrane helix</keyword>
<dbReference type="RefSeq" id="WP_065526406.1">
    <property type="nucleotide sequence ID" value="NZ_CP016543.2"/>
</dbReference>
<feature type="transmembrane region" description="Helical" evidence="1">
    <location>
        <begin position="184"/>
        <end position="200"/>
    </location>
</feature>
<dbReference type="OrthoDB" id="2426785at2"/>
<organism evidence="2 3">
    <name type="scientific">Planococcus donghaensis</name>
    <dbReference type="NCBI Taxonomy" id="414778"/>
    <lineage>
        <taxon>Bacteria</taxon>
        <taxon>Bacillati</taxon>
        <taxon>Bacillota</taxon>
        <taxon>Bacilli</taxon>
        <taxon>Bacillales</taxon>
        <taxon>Caryophanaceae</taxon>
        <taxon>Planococcus</taxon>
    </lineage>
</organism>
<feature type="transmembrane region" description="Helical" evidence="1">
    <location>
        <begin position="141"/>
        <end position="164"/>
    </location>
</feature>
<feature type="transmembrane region" description="Helical" evidence="1">
    <location>
        <begin position="51"/>
        <end position="75"/>
    </location>
</feature>
<keyword evidence="1" id="KW-0812">Transmembrane</keyword>
<sequence>MIWFKRILISLVAAIMATISIGRGIQGIYTFYLKEIVQVPSTEAASSVPDFGLLVFLIYSELLLMLLLFIIFIVFYERLNMFGLLLGAGFGFWLVHLLKLFVQWTGTNPSYSELLYVYPNIIAFFCMLTGFFFIKHDTKRFSLAGTVAGAAFGILISYGAVIVYRWMDNTLTSFLYFDLKETTAVMIGISIFAFVGNKVGKKRRL</sequence>
<protein>
    <submittedName>
        <fullName evidence="2">Uncharacterized protein</fullName>
    </submittedName>
</protein>
<proteinExistence type="predicted"/>
<dbReference type="KEGG" id="pdg:BCM40_08285"/>
<evidence type="ECO:0000313" key="2">
    <source>
        <dbReference type="EMBL" id="ANU23370.1"/>
    </source>
</evidence>
<feature type="transmembrane region" description="Helical" evidence="1">
    <location>
        <begin position="114"/>
        <end position="134"/>
    </location>
</feature>
<dbReference type="EMBL" id="CP016543">
    <property type="protein sequence ID" value="ANU23370.1"/>
    <property type="molecule type" value="Genomic_DNA"/>
</dbReference>
<name>A0A1C7EHM8_9BACL</name>
<keyword evidence="1" id="KW-0472">Membrane</keyword>
<keyword evidence="3" id="KW-1185">Reference proteome</keyword>
<evidence type="ECO:0000313" key="3">
    <source>
        <dbReference type="Proteomes" id="UP000092495"/>
    </source>
</evidence>
<evidence type="ECO:0000256" key="1">
    <source>
        <dbReference type="SAM" id="Phobius"/>
    </source>
</evidence>
<dbReference type="Proteomes" id="UP000092495">
    <property type="component" value="Chromosome"/>
</dbReference>